<name>A0A8S3Z2S3_9EUPU</name>
<keyword evidence="4" id="KW-1185">Reference proteome</keyword>
<evidence type="ECO:0000313" key="4">
    <source>
        <dbReference type="Proteomes" id="UP000678393"/>
    </source>
</evidence>
<dbReference type="OrthoDB" id="1669814at2759"/>
<keyword evidence="2" id="KW-0812">Transmembrane</keyword>
<proteinExistence type="inferred from homology"/>
<keyword evidence="2" id="KW-0472">Membrane</keyword>
<comment type="caution">
    <text evidence="3">The sequence shown here is derived from an EMBL/GenBank/DDBJ whole genome shotgun (WGS) entry which is preliminary data.</text>
</comment>
<dbReference type="InterPro" id="IPR002347">
    <property type="entry name" value="SDR_fam"/>
</dbReference>
<dbReference type="PANTHER" id="PTHR43943:SF2">
    <property type="entry name" value="DEHYDROGENASE_REDUCTASE 4"/>
    <property type="match status" value="1"/>
</dbReference>
<gene>
    <name evidence="3" type="ORF">CUNI_LOCUS8977</name>
</gene>
<evidence type="ECO:0000313" key="3">
    <source>
        <dbReference type="EMBL" id="CAG5123419.1"/>
    </source>
</evidence>
<dbReference type="EMBL" id="CAJHNH020001518">
    <property type="protein sequence ID" value="CAG5123419.1"/>
    <property type="molecule type" value="Genomic_DNA"/>
</dbReference>
<dbReference type="InterPro" id="IPR036291">
    <property type="entry name" value="NAD(P)-bd_dom_sf"/>
</dbReference>
<accession>A0A8S3Z2S3</accession>
<feature type="non-terminal residue" evidence="3">
    <location>
        <position position="140"/>
    </location>
</feature>
<protein>
    <submittedName>
        <fullName evidence="3">Uncharacterized protein</fullName>
    </submittedName>
</protein>
<dbReference type="GO" id="GO:0004090">
    <property type="term" value="F:carbonyl reductase (NADPH) activity"/>
    <property type="evidence" value="ECO:0007669"/>
    <property type="project" value="TreeGrafter"/>
</dbReference>
<dbReference type="PRINTS" id="PR00081">
    <property type="entry name" value="GDHRDH"/>
</dbReference>
<dbReference type="Proteomes" id="UP000678393">
    <property type="component" value="Unassembled WGS sequence"/>
</dbReference>
<sequence length="140" mass="15023">MTLKLAGKVAVVTASTEGIGFAIARRLAQDGAKVMLSSRKQQNVDKAVKELRAENLNVDGIVCHVAKKEDRKLLFQKTVSTFGGIDILVSNAAVSTYFGPTLQFNAPNYKSLELLCTILILIHGGSLVLISSIAGYVPFD</sequence>
<dbReference type="AlphaFoldDB" id="A0A8S3Z2S3"/>
<dbReference type="Pfam" id="PF00106">
    <property type="entry name" value="adh_short"/>
    <property type="match status" value="1"/>
</dbReference>
<reference evidence="3" key="1">
    <citation type="submission" date="2021-04" db="EMBL/GenBank/DDBJ databases">
        <authorList>
            <consortium name="Molecular Ecology Group"/>
        </authorList>
    </citation>
    <scope>NUCLEOTIDE SEQUENCE</scope>
</reference>
<comment type="similarity">
    <text evidence="1">Belongs to the short-chain dehydrogenases/reductases (SDR) family.</text>
</comment>
<evidence type="ECO:0000256" key="2">
    <source>
        <dbReference type="SAM" id="Phobius"/>
    </source>
</evidence>
<dbReference type="Gene3D" id="3.40.50.720">
    <property type="entry name" value="NAD(P)-binding Rossmann-like Domain"/>
    <property type="match status" value="1"/>
</dbReference>
<keyword evidence="2" id="KW-1133">Transmembrane helix</keyword>
<dbReference type="SUPFAM" id="SSF51735">
    <property type="entry name" value="NAD(P)-binding Rossmann-fold domains"/>
    <property type="match status" value="1"/>
</dbReference>
<organism evidence="3 4">
    <name type="scientific">Candidula unifasciata</name>
    <dbReference type="NCBI Taxonomy" id="100452"/>
    <lineage>
        <taxon>Eukaryota</taxon>
        <taxon>Metazoa</taxon>
        <taxon>Spiralia</taxon>
        <taxon>Lophotrochozoa</taxon>
        <taxon>Mollusca</taxon>
        <taxon>Gastropoda</taxon>
        <taxon>Heterobranchia</taxon>
        <taxon>Euthyneura</taxon>
        <taxon>Panpulmonata</taxon>
        <taxon>Eupulmonata</taxon>
        <taxon>Stylommatophora</taxon>
        <taxon>Helicina</taxon>
        <taxon>Helicoidea</taxon>
        <taxon>Geomitridae</taxon>
        <taxon>Candidula</taxon>
    </lineage>
</organism>
<dbReference type="PANTHER" id="PTHR43943">
    <property type="entry name" value="DEHYDROGENASE/REDUCTASE (SDR FAMILY) MEMBER 4"/>
    <property type="match status" value="1"/>
</dbReference>
<evidence type="ECO:0000256" key="1">
    <source>
        <dbReference type="ARBA" id="ARBA00006484"/>
    </source>
</evidence>
<feature type="transmembrane region" description="Helical" evidence="2">
    <location>
        <begin position="114"/>
        <end position="137"/>
    </location>
</feature>